<evidence type="ECO:0000313" key="2">
    <source>
        <dbReference type="Proteomes" id="UP001458880"/>
    </source>
</evidence>
<protein>
    <submittedName>
        <fullName evidence="1">Uncharacterized protein</fullName>
    </submittedName>
</protein>
<dbReference type="Proteomes" id="UP001458880">
    <property type="component" value="Unassembled WGS sequence"/>
</dbReference>
<dbReference type="EMBL" id="JASPKY010000046">
    <property type="protein sequence ID" value="KAK9745741.1"/>
    <property type="molecule type" value="Genomic_DNA"/>
</dbReference>
<proteinExistence type="predicted"/>
<name>A0AAW1MHK9_POPJA</name>
<gene>
    <name evidence="1" type="ORF">QE152_g6728</name>
</gene>
<evidence type="ECO:0000313" key="1">
    <source>
        <dbReference type="EMBL" id="KAK9745741.1"/>
    </source>
</evidence>
<keyword evidence="2" id="KW-1185">Reference proteome</keyword>
<sequence>MSWTCTACRGGSNDVITELKNAIFGLTKEITELKSQLAASVPTETGTYNYEELIHEIEERQSRRCNIVVPASVPTETGTYNYEELIHEIEERQSRRCNIVVQGIAESTAPTKTERHEYEKESISKIIKFLYR</sequence>
<comment type="caution">
    <text evidence="1">The sequence shown here is derived from an EMBL/GenBank/DDBJ whole genome shotgun (WGS) entry which is preliminary data.</text>
</comment>
<reference evidence="1 2" key="1">
    <citation type="journal article" date="2024" name="BMC Genomics">
        <title>De novo assembly and annotation of Popillia japonica's genome with initial clues to its potential as an invasive pest.</title>
        <authorList>
            <person name="Cucini C."/>
            <person name="Boschi S."/>
            <person name="Funari R."/>
            <person name="Cardaioli E."/>
            <person name="Iannotti N."/>
            <person name="Marturano G."/>
            <person name="Paoli F."/>
            <person name="Bruttini M."/>
            <person name="Carapelli A."/>
            <person name="Frati F."/>
            <person name="Nardi F."/>
        </authorList>
    </citation>
    <scope>NUCLEOTIDE SEQUENCE [LARGE SCALE GENOMIC DNA]</scope>
    <source>
        <strain evidence="1">DMR45628</strain>
    </source>
</reference>
<dbReference type="AlphaFoldDB" id="A0AAW1MHK9"/>
<organism evidence="1 2">
    <name type="scientific">Popillia japonica</name>
    <name type="common">Japanese beetle</name>
    <dbReference type="NCBI Taxonomy" id="7064"/>
    <lineage>
        <taxon>Eukaryota</taxon>
        <taxon>Metazoa</taxon>
        <taxon>Ecdysozoa</taxon>
        <taxon>Arthropoda</taxon>
        <taxon>Hexapoda</taxon>
        <taxon>Insecta</taxon>
        <taxon>Pterygota</taxon>
        <taxon>Neoptera</taxon>
        <taxon>Endopterygota</taxon>
        <taxon>Coleoptera</taxon>
        <taxon>Polyphaga</taxon>
        <taxon>Scarabaeiformia</taxon>
        <taxon>Scarabaeidae</taxon>
        <taxon>Rutelinae</taxon>
        <taxon>Popillia</taxon>
    </lineage>
</organism>
<accession>A0AAW1MHK9</accession>